<organism evidence="1 2">
    <name type="scientific">Plesiocystis pacifica SIR-1</name>
    <dbReference type="NCBI Taxonomy" id="391625"/>
    <lineage>
        <taxon>Bacteria</taxon>
        <taxon>Pseudomonadati</taxon>
        <taxon>Myxococcota</taxon>
        <taxon>Polyangia</taxon>
        <taxon>Nannocystales</taxon>
        <taxon>Nannocystaceae</taxon>
        <taxon>Plesiocystis</taxon>
    </lineage>
</organism>
<reference evidence="1 2" key="1">
    <citation type="submission" date="2007-06" db="EMBL/GenBank/DDBJ databases">
        <authorList>
            <person name="Shimkets L."/>
            <person name="Ferriera S."/>
            <person name="Johnson J."/>
            <person name="Kravitz S."/>
            <person name="Beeson K."/>
            <person name="Sutton G."/>
            <person name="Rogers Y.-H."/>
            <person name="Friedman R."/>
            <person name="Frazier M."/>
            <person name="Venter J.C."/>
        </authorList>
    </citation>
    <scope>NUCLEOTIDE SEQUENCE [LARGE SCALE GENOMIC DNA]</scope>
    <source>
        <strain evidence="1 2">SIR-1</strain>
    </source>
</reference>
<dbReference type="EMBL" id="ABCS01000025">
    <property type="protein sequence ID" value="EDM78892.1"/>
    <property type="molecule type" value="Genomic_DNA"/>
</dbReference>
<keyword evidence="2" id="KW-1185">Reference proteome</keyword>
<gene>
    <name evidence="1" type="ORF">PPSIR1_03448</name>
</gene>
<evidence type="ECO:0000313" key="1">
    <source>
        <dbReference type="EMBL" id="EDM78892.1"/>
    </source>
</evidence>
<name>A6G5E9_9BACT</name>
<protein>
    <submittedName>
        <fullName evidence="1">Uncharacterized protein</fullName>
    </submittedName>
</protein>
<dbReference type="Proteomes" id="UP000005801">
    <property type="component" value="Unassembled WGS sequence"/>
</dbReference>
<dbReference type="AlphaFoldDB" id="A6G5E9"/>
<comment type="caution">
    <text evidence="1">The sequence shown here is derived from an EMBL/GenBank/DDBJ whole genome shotgun (WGS) entry which is preliminary data.</text>
</comment>
<proteinExistence type="predicted"/>
<accession>A6G5E9</accession>
<evidence type="ECO:0000313" key="2">
    <source>
        <dbReference type="Proteomes" id="UP000005801"/>
    </source>
</evidence>
<dbReference type="STRING" id="391625.PPSIR1_03448"/>
<sequence>MVEGTHGGFIADSRQFPVVGVRWSGRLEELALVDAFGEWLSEFIVRLEAERRVAVLVIDVREASRPTAAFRRELTRTRAGQRERLDRWIIRDIVVTENVLMRRVLRTLQWVTPWVHISPVGALEEGFELAEGLLRERGEADLELFPSALFGEPGRGV</sequence>